<evidence type="ECO:0000313" key="3">
    <source>
        <dbReference type="Proteomes" id="UP001148018"/>
    </source>
</evidence>
<keyword evidence="3" id="KW-1185">Reference proteome</keyword>
<comment type="caution">
    <text evidence="2">The sequence shown here is derived from an EMBL/GenBank/DDBJ whole genome shotgun (WGS) entry which is preliminary data.</text>
</comment>
<dbReference type="EMBL" id="JANIIK010000046">
    <property type="protein sequence ID" value="KAJ3601789.1"/>
    <property type="molecule type" value="Genomic_DNA"/>
</dbReference>
<evidence type="ECO:0000313" key="2">
    <source>
        <dbReference type="EMBL" id="KAJ3601789.1"/>
    </source>
</evidence>
<gene>
    <name evidence="2" type="ORF">NHX12_029553</name>
</gene>
<dbReference type="Proteomes" id="UP001148018">
    <property type="component" value="Unassembled WGS sequence"/>
</dbReference>
<accession>A0A9Q0E6F5</accession>
<dbReference type="AlphaFoldDB" id="A0A9Q0E6F5"/>
<protein>
    <submittedName>
        <fullName evidence="2">Uncharacterized protein</fullName>
    </submittedName>
</protein>
<sequence>MPTNTRSRASSRRGGPGGRLITPGRTARSSHHAGEDRSVVSSRRGGPLGRLITPGRTARSSHHAGEDRSVVSSRRGGPLGRRVALKPLFPPRAEICSFTGAGRHGLFIFAECIFL</sequence>
<name>A0A9Q0E6F5_9TELE</name>
<organism evidence="2 3">
    <name type="scientific">Muraenolepis orangiensis</name>
    <name type="common">Patagonian moray cod</name>
    <dbReference type="NCBI Taxonomy" id="630683"/>
    <lineage>
        <taxon>Eukaryota</taxon>
        <taxon>Metazoa</taxon>
        <taxon>Chordata</taxon>
        <taxon>Craniata</taxon>
        <taxon>Vertebrata</taxon>
        <taxon>Euteleostomi</taxon>
        <taxon>Actinopterygii</taxon>
        <taxon>Neopterygii</taxon>
        <taxon>Teleostei</taxon>
        <taxon>Neoteleostei</taxon>
        <taxon>Acanthomorphata</taxon>
        <taxon>Zeiogadaria</taxon>
        <taxon>Gadariae</taxon>
        <taxon>Gadiformes</taxon>
        <taxon>Muraenolepidoidei</taxon>
        <taxon>Muraenolepididae</taxon>
        <taxon>Muraenolepis</taxon>
    </lineage>
</organism>
<reference evidence="2" key="1">
    <citation type="submission" date="2022-07" db="EMBL/GenBank/DDBJ databases">
        <title>Chromosome-level genome of Muraenolepis orangiensis.</title>
        <authorList>
            <person name="Kim J."/>
        </authorList>
    </citation>
    <scope>NUCLEOTIDE SEQUENCE</scope>
    <source>
        <strain evidence="2">KU_S4_2022</strain>
        <tissue evidence="2">Muscle</tissue>
    </source>
</reference>
<feature type="region of interest" description="Disordered" evidence="1">
    <location>
        <begin position="1"/>
        <end position="82"/>
    </location>
</feature>
<proteinExistence type="predicted"/>
<evidence type="ECO:0000256" key="1">
    <source>
        <dbReference type="SAM" id="MobiDB-lite"/>
    </source>
</evidence>